<dbReference type="Proteomes" id="UP001227268">
    <property type="component" value="Unassembled WGS sequence"/>
</dbReference>
<protein>
    <submittedName>
        <fullName evidence="1">Uncharacterized protein</fullName>
    </submittedName>
</protein>
<sequence length="130" mass="12663">MADTVAATSDEKTAVPPGELLPDAMGSAAFLTSEATAGGAPEGAGAPPTNPEEPPVGVQVVPGATAYQIGAAGGLHSANCVRSALQIRAPAAEHELSSLGSKGAATATPQKANTAGMAMKAESTRIAKTL</sequence>
<proteinExistence type="predicted"/>
<gene>
    <name evidence="1" type="ORF">QFC21_003127</name>
</gene>
<name>A0ACC2VRI9_9TREE</name>
<organism evidence="1 2">
    <name type="scientific">Naganishia friedmannii</name>
    <dbReference type="NCBI Taxonomy" id="89922"/>
    <lineage>
        <taxon>Eukaryota</taxon>
        <taxon>Fungi</taxon>
        <taxon>Dikarya</taxon>
        <taxon>Basidiomycota</taxon>
        <taxon>Agaricomycotina</taxon>
        <taxon>Tremellomycetes</taxon>
        <taxon>Filobasidiales</taxon>
        <taxon>Filobasidiaceae</taxon>
        <taxon>Naganishia</taxon>
    </lineage>
</organism>
<evidence type="ECO:0000313" key="1">
    <source>
        <dbReference type="EMBL" id="KAJ9101788.1"/>
    </source>
</evidence>
<keyword evidence="2" id="KW-1185">Reference proteome</keyword>
<reference evidence="1" key="1">
    <citation type="submission" date="2023-04" db="EMBL/GenBank/DDBJ databases">
        <title>Draft Genome sequencing of Naganishia species isolated from polar environments using Oxford Nanopore Technology.</title>
        <authorList>
            <person name="Leo P."/>
            <person name="Venkateswaran K."/>
        </authorList>
    </citation>
    <scope>NUCLEOTIDE SEQUENCE</scope>
    <source>
        <strain evidence="1">MNA-CCFEE 5423</strain>
    </source>
</reference>
<comment type="caution">
    <text evidence="1">The sequence shown here is derived from an EMBL/GenBank/DDBJ whole genome shotgun (WGS) entry which is preliminary data.</text>
</comment>
<accession>A0ACC2VRI9</accession>
<dbReference type="EMBL" id="JASBWT010000009">
    <property type="protein sequence ID" value="KAJ9101788.1"/>
    <property type="molecule type" value="Genomic_DNA"/>
</dbReference>
<evidence type="ECO:0000313" key="2">
    <source>
        <dbReference type="Proteomes" id="UP001227268"/>
    </source>
</evidence>